<evidence type="ECO:0000313" key="1">
    <source>
        <dbReference type="EMBL" id="GDZ82772.1"/>
    </source>
</evidence>
<dbReference type="Proteomes" id="UP000323274">
    <property type="component" value="Unassembled WGS sequence"/>
</dbReference>
<proteinExistence type="predicted"/>
<dbReference type="EMBL" id="BJJW01000001">
    <property type="protein sequence ID" value="GDZ82772.1"/>
    <property type="molecule type" value="Genomic_DNA"/>
</dbReference>
<name>A0A5A5TY36_LEUCI</name>
<protein>
    <submittedName>
        <fullName evidence="1">Uncharacterized protein</fullName>
    </submittedName>
</protein>
<gene>
    <name evidence="1" type="ORF">LCIT_00140</name>
</gene>
<reference evidence="1 2" key="1">
    <citation type="submission" date="2019-04" db="EMBL/GenBank/DDBJ databases">
        <title>A pseudo-fructophilic Leuconostoc citreum strain F192-5 isolated from peel of satsuma mandarin: the first report for isolation and characterization of strain-dependent fructophilic-like characteristics.</title>
        <authorList>
            <person name="Maeno S."/>
            <person name="Tanizawa Y."/>
            <person name="Kajikawa A."/>
            <person name="Kanesaki Y."/>
            <person name="Kubota E."/>
            <person name="Arita M."/>
            <person name="Leon D."/>
            <person name="Endo A."/>
        </authorList>
    </citation>
    <scope>NUCLEOTIDE SEQUENCE [LARGE SCALE GENOMIC DNA]</scope>
    <source>
        <strain evidence="1 2">F192-5</strain>
    </source>
</reference>
<evidence type="ECO:0000313" key="2">
    <source>
        <dbReference type="Proteomes" id="UP000323274"/>
    </source>
</evidence>
<accession>A0A5A5TY36</accession>
<organism evidence="1 2">
    <name type="scientific">Leuconostoc citreum</name>
    <dbReference type="NCBI Taxonomy" id="33964"/>
    <lineage>
        <taxon>Bacteria</taxon>
        <taxon>Bacillati</taxon>
        <taxon>Bacillota</taxon>
        <taxon>Bacilli</taxon>
        <taxon>Lactobacillales</taxon>
        <taxon>Lactobacillaceae</taxon>
        <taxon>Leuconostoc</taxon>
    </lineage>
</organism>
<sequence length="97" mass="11338">MTKYGIFEKRSIRDVIWNIGNITAGKNRAYYFYAQREPEKQVALSKKEVLMLLDKNEQLKGLVLSKTINMSTHGKFYIDLTNMDSIKKIVTYLNEND</sequence>
<dbReference type="AlphaFoldDB" id="A0A5A5TY36"/>
<comment type="caution">
    <text evidence="1">The sequence shown here is derived from an EMBL/GenBank/DDBJ whole genome shotgun (WGS) entry which is preliminary data.</text>
</comment>
<dbReference type="RefSeq" id="WP_004907434.1">
    <property type="nucleotide sequence ID" value="NZ_BJJW01000001.1"/>
</dbReference>